<keyword evidence="2" id="KW-1185">Reference proteome</keyword>
<dbReference type="AlphaFoldDB" id="A0A9N9H1N9"/>
<dbReference type="Proteomes" id="UP000789759">
    <property type="component" value="Unassembled WGS sequence"/>
</dbReference>
<protein>
    <submittedName>
        <fullName evidence="1">7851_t:CDS:1</fullName>
    </submittedName>
</protein>
<accession>A0A9N9H1N9</accession>
<proteinExistence type="predicted"/>
<dbReference type="EMBL" id="CAJVQA010006781">
    <property type="protein sequence ID" value="CAG8646272.1"/>
    <property type="molecule type" value="Genomic_DNA"/>
</dbReference>
<dbReference type="OrthoDB" id="2441256at2759"/>
<gene>
    <name evidence="1" type="ORF">CPELLU_LOCUS9105</name>
</gene>
<comment type="caution">
    <text evidence="1">The sequence shown here is derived from an EMBL/GenBank/DDBJ whole genome shotgun (WGS) entry which is preliminary data.</text>
</comment>
<name>A0A9N9H1N9_9GLOM</name>
<evidence type="ECO:0000313" key="2">
    <source>
        <dbReference type="Proteomes" id="UP000789759"/>
    </source>
</evidence>
<evidence type="ECO:0000313" key="1">
    <source>
        <dbReference type="EMBL" id="CAG8646272.1"/>
    </source>
</evidence>
<organism evidence="1 2">
    <name type="scientific">Cetraspora pellucida</name>
    <dbReference type="NCBI Taxonomy" id="1433469"/>
    <lineage>
        <taxon>Eukaryota</taxon>
        <taxon>Fungi</taxon>
        <taxon>Fungi incertae sedis</taxon>
        <taxon>Mucoromycota</taxon>
        <taxon>Glomeromycotina</taxon>
        <taxon>Glomeromycetes</taxon>
        <taxon>Diversisporales</taxon>
        <taxon>Gigasporaceae</taxon>
        <taxon>Cetraspora</taxon>
    </lineage>
</organism>
<feature type="non-terminal residue" evidence="1">
    <location>
        <position position="1"/>
    </location>
</feature>
<sequence length="101" mass="11790">NVVAYFKDYKVKARKQHISDANTQKRLKFELNIWNLAVIDNTDFKEKTFVTSNLFNDTRNTAHAILCIVFQFKIPKIDITTISVTDVLYVNLCEKSTFIKQ</sequence>
<reference evidence="1" key="1">
    <citation type="submission" date="2021-06" db="EMBL/GenBank/DDBJ databases">
        <authorList>
            <person name="Kallberg Y."/>
            <person name="Tangrot J."/>
            <person name="Rosling A."/>
        </authorList>
    </citation>
    <scope>NUCLEOTIDE SEQUENCE</scope>
    <source>
        <strain evidence="1">FL966</strain>
    </source>
</reference>